<dbReference type="SMART" id="SM00409">
    <property type="entry name" value="IG"/>
    <property type="match status" value="2"/>
</dbReference>
<dbReference type="Proteomes" id="UP000504617">
    <property type="component" value="Unplaced"/>
</dbReference>
<reference evidence="3" key="1">
    <citation type="submission" date="2025-08" db="UniProtKB">
        <authorList>
            <consortium name="RefSeq"/>
        </authorList>
    </citation>
    <scope>IDENTIFICATION</scope>
    <source>
        <tissue evidence="3">Skeletal muscle</tissue>
    </source>
</reference>
<dbReference type="InterPro" id="IPR013783">
    <property type="entry name" value="Ig-like_fold"/>
</dbReference>
<proteinExistence type="predicted"/>
<dbReference type="InterPro" id="IPR036179">
    <property type="entry name" value="Ig-like_dom_sf"/>
</dbReference>
<dbReference type="GO" id="GO:0005178">
    <property type="term" value="F:integrin binding"/>
    <property type="evidence" value="ECO:0007669"/>
    <property type="project" value="InterPro"/>
</dbReference>
<keyword evidence="2" id="KW-1185">Reference proteome</keyword>
<dbReference type="Gene3D" id="2.60.40.10">
    <property type="entry name" value="Immunoglobulins"/>
    <property type="match status" value="2"/>
</dbReference>
<feature type="domain" description="Immunoglobulin" evidence="1">
    <location>
        <begin position="7"/>
        <end position="77"/>
    </location>
</feature>
<organism evidence="2 3">
    <name type="scientific">Thamnophis sirtalis</name>
    <dbReference type="NCBI Taxonomy" id="35019"/>
    <lineage>
        <taxon>Eukaryota</taxon>
        <taxon>Metazoa</taxon>
        <taxon>Chordata</taxon>
        <taxon>Craniata</taxon>
        <taxon>Vertebrata</taxon>
        <taxon>Euteleostomi</taxon>
        <taxon>Lepidosauria</taxon>
        <taxon>Squamata</taxon>
        <taxon>Bifurcata</taxon>
        <taxon>Unidentata</taxon>
        <taxon>Episquamata</taxon>
        <taxon>Toxicofera</taxon>
        <taxon>Serpentes</taxon>
        <taxon>Colubroidea</taxon>
        <taxon>Colubridae</taxon>
        <taxon>Natricinae</taxon>
        <taxon>Thamnophis</taxon>
    </lineage>
</organism>
<accession>A0A6I9YLN2</accession>
<dbReference type="InterPro" id="IPR003599">
    <property type="entry name" value="Ig_sub"/>
</dbReference>
<evidence type="ECO:0000313" key="2">
    <source>
        <dbReference type="Proteomes" id="UP000504617"/>
    </source>
</evidence>
<dbReference type="SUPFAM" id="SSF48726">
    <property type="entry name" value="Immunoglobulin"/>
    <property type="match status" value="2"/>
</dbReference>
<dbReference type="FunFam" id="2.60.40.10:FF:000641">
    <property type="entry name" value="Intercellular adhesion molecule 1"/>
    <property type="match status" value="1"/>
</dbReference>
<evidence type="ECO:0000259" key="1">
    <source>
        <dbReference type="SMART" id="SM00409"/>
    </source>
</evidence>
<evidence type="ECO:0000313" key="3">
    <source>
        <dbReference type="RefSeq" id="XP_013925278.1"/>
    </source>
</evidence>
<dbReference type="KEGG" id="tsr:106551659"/>
<dbReference type="RefSeq" id="XP_013925278.1">
    <property type="nucleotide sequence ID" value="XM_014069803.1"/>
</dbReference>
<feature type="domain" description="Immunoglobulin" evidence="1">
    <location>
        <begin position="88"/>
        <end position="157"/>
    </location>
</feature>
<dbReference type="AlphaFoldDB" id="A0A6I9YLN2"/>
<protein>
    <submittedName>
        <fullName evidence="3">Intercellular adhesion molecule 5-like</fullName>
    </submittedName>
</protein>
<dbReference type="PANTHER" id="PTHR13771">
    <property type="entry name" value="INTERCELLULAR ADHESION MOLECULE"/>
    <property type="match status" value="1"/>
</dbReference>
<dbReference type="GO" id="GO:0007155">
    <property type="term" value="P:cell adhesion"/>
    <property type="evidence" value="ECO:0007669"/>
    <property type="project" value="InterPro"/>
</dbReference>
<dbReference type="PANTHER" id="PTHR13771:SF9">
    <property type="entry name" value="INTERCELLULAR ADHESION MOLECULE 5"/>
    <property type="match status" value="1"/>
</dbReference>
<name>A0A6I9YLN2_9SAUR</name>
<sequence length="160" mass="17646">MDDSSCPPNWILTVGTPHVFTCFAWGNPEPIVECTKDGMAYSPGILQNITREYAGSYLCTATNIHGSISRAVSIQVEYKPEMDESNCPSNWTLVEEALPTFLCKADGFPPPEIICTKDNRSYFLSQGQRILANNGTFWCNATNRHGSVSKAVKITVESEC</sequence>
<dbReference type="GeneID" id="106551659"/>
<dbReference type="InterPro" id="IPR047012">
    <property type="entry name" value="ICAM_VCAM"/>
</dbReference>
<dbReference type="OrthoDB" id="6250964at2759"/>
<gene>
    <name evidence="3" type="primary">LOC106551659</name>
</gene>